<dbReference type="GO" id="GO:0004553">
    <property type="term" value="F:hydrolase activity, hydrolyzing O-glycosyl compounds"/>
    <property type="evidence" value="ECO:0007669"/>
    <property type="project" value="InterPro"/>
</dbReference>
<feature type="signal peptide" evidence="5">
    <location>
        <begin position="1"/>
        <end position="22"/>
    </location>
</feature>
<evidence type="ECO:0000256" key="1">
    <source>
        <dbReference type="ARBA" id="ARBA00009865"/>
    </source>
</evidence>
<organism evidence="6 7">
    <name type="scientific">Lojkania enalia</name>
    <dbReference type="NCBI Taxonomy" id="147567"/>
    <lineage>
        <taxon>Eukaryota</taxon>
        <taxon>Fungi</taxon>
        <taxon>Dikarya</taxon>
        <taxon>Ascomycota</taxon>
        <taxon>Pezizomycotina</taxon>
        <taxon>Dothideomycetes</taxon>
        <taxon>Pleosporomycetidae</taxon>
        <taxon>Pleosporales</taxon>
        <taxon>Pleosporales incertae sedis</taxon>
        <taxon>Lojkania</taxon>
    </lineage>
</organism>
<evidence type="ECO:0000313" key="6">
    <source>
        <dbReference type="EMBL" id="KAF2260279.1"/>
    </source>
</evidence>
<comment type="similarity">
    <text evidence="1 4">Belongs to the glycosyl hydrolase 43 family.</text>
</comment>
<dbReference type="Pfam" id="PF04616">
    <property type="entry name" value="Glyco_hydro_43"/>
    <property type="match status" value="2"/>
</dbReference>
<dbReference type="Gene3D" id="2.115.10.20">
    <property type="entry name" value="Glycosyl hydrolase domain, family 43"/>
    <property type="match status" value="1"/>
</dbReference>
<accession>A0A9P4N308</accession>
<dbReference type="SUPFAM" id="SSF75005">
    <property type="entry name" value="Arabinanase/levansucrase/invertase"/>
    <property type="match status" value="1"/>
</dbReference>
<dbReference type="Proteomes" id="UP000800093">
    <property type="component" value="Unassembled WGS sequence"/>
</dbReference>
<dbReference type="InterPro" id="IPR006710">
    <property type="entry name" value="Glyco_hydro_43"/>
</dbReference>
<dbReference type="EMBL" id="ML986686">
    <property type="protein sequence ID" value="KAF2260279.1"/>
    <property type="molecule type" value="Genomic_DNA"/>
</dbReference>
<proteinExistence type="inferred from homology"/>
<evidence type="ECO:0000256" key="2">
    <source>
        <dbReference type="ARBA" id="ARBA00022801"/>
    </source>
</evidence>
<evidence type="ECO:0000313" key="7">
    <source>
        <dbReference type="Proteomes" id="UP000800093"/>
    </source>
</evidence>
<dbReference type="CDD" id="cd09001">
    <property type="entry name" value="GH43_FsAxh1-like"/>
    <property type="match status" value="1"/>
</dbReference>
<dbReference type="PANTHER" id="PTHR42812">
    <property type="entry name" value="BETA-XYLOSIDASE"/>
    <property type="match status" value="1"/>
</dbReference>
<keyword evidence="2 4" id="KW-0378">Hydrolase</keyword>
<dbReference type="PANTHER" id="PTHR42812:SF15">
    <property type="entry name" value="HYDROLASE, PUTATIVE (AFU_ORTHOLOGUE AFUA_2G00930)-RELATED"/>
    <property type="match status" value="1"/>
</dbReference>
<comment type="caution">
    <text evidence="6">The sequence shown here is derived from an EMBL/GenBank/DDBJ whole genome shotgun (WGS) entry which is preliminary data.</text>
</comment>
<name>A0A9P4N308_9PLEO</name>
<gene>
    <name evidence="6" type="ORF">CC78DRAFT_585067</name>
</gene>
<protein>
    <submittedName>
        <fullName evidence="6">Arabinanase/levansucrase/invertase</fullName>
    </submittedName>
</protein>
<keyword evidence="5" id="KW-0732">Signal</keyword>
<keyword evidence="7" id="KW-1185">Reference proteome</keyword>
<keyword evidence="3 4" id="KW-0326">Glycosidase</keyword>
<sequence length="352" mass="39490">MYILSALSLLVVAAIVTFGTSATQLQSVHPVRRATTFQNPILWEDYPDLDVFRVGDVFYYSSSTFAFSPGAPVLKSYDLVNWVPVSHSVPGLNFGGKYNLNSATDRAYVKGIWASTLRHRQSNDMFYWVGCVESSKSYVWTGLLIDDDDTMYVAYGNTNIQVAQLSQDGTSEVRSQSVYRGSSTIEGSRLYKINDAYYIFVTRPANAEYVLKSKSIWGPYEMRILVDSIPGPLPNAGYSHQGGVVSTKDGKWYYIAFMDSYPGGRIPVAAPLTWTLDGWPQLVKDGNAWGKTYPMPVQMDKTVPAPTRNDSFVGSELSHEWEWNHNPDNARWKLSRLWKETSGRRAGESDCL</sequence>
<dbReference type="GO" id="GO:0005975">
    <property type="term" value="P:carbohydrate metabolic process"/>
    <property type="evidence" value="ECO:0007669"/>
    <property type="project" value="InterPro"/>
</dbReference>
<dbReference type="AlphaFoldDB" id="A0A9P4N308"/>
<dbReference type="InterPro" id="IPR051795">
    <property type="entry name" value="Glycosyl_Hydrlase_43"/>
</dbReference>
<dbReference type="OrthoDB" id="2139957at2759"/>
<feature type="chain" id="PRO_5040264920" evidence="5">
    <location>
        <begin position="23"/>
        <end position="352"/>
    </location>
</feature>
<evidence type="ECO:0000256" key="4">
    <source>
        <dbReference type="RuleBase" id="RU361187"/>
    </source>
</evidence>
<reference evidence="7" key="1">
    <citation type="journal article" date="2020" name="Stud. Mycol.">
        <title>101 Dothideomycetes genomes: A test case for predicting lifestyles and emergence of pathogens.</title>
        <authorList>
            <person name="Haridas S."/>
            <person name="Albert R."/>
            <person name="Binder M."/>
            <person name="Bloem J."/>
            <person name="LaButti K."/>
            <person name="Salamov A."/>
            <person name="Andreopoulos B."/>
            <person name="Baker S."/>
            <person name="Barry K."/>
            <person name="Bills G."/>
            <person name="Bluhm B."/>
            <person name="Cannon C."/>
            <person name="Castanera R."/>
            <person name="Culley D."/>
            <person name="Daum C."/>
            <person name="Ezra D."/>
            <person name="Gonzalez J."/>
            <person name="Henrissat B."/>
            <person name="Kuo A."/>
            <person name="Liang C."/>
            <person name="Lipzen A."/>
            <person name="Lutzoni F."/>
            <person name="Magnuson J."/>
            <person name="Mondo S."/>
            <person name="Nolan M."/>
            <person name="Ohm R."/>
            <person name="Pangilinan J."/>
            <person name="Park H.-J."/>
            <person name="Ramirez L."/>
            <person name="Alfaro M."/>
            <person name="Sun H."/>
            <person name="Tritt A."/>
            <person name="Yoshinaga Y."/>
            <person name="Zwiers L.-H."/>
            <person name="Turgeon B."/>
            <person name="Goodwin S."/>
            <person name="Spatafora J."/>
            <person name="Crous P."/>
            <person name="Grigoriev I."/>
        </authorList>
    </citation>
    <scope>NUCLEOTIDE SEQUENCE [LARGE SCALE GENOMIC DNA]</scope>
    <source>
        <strain evidence="7">CBS 304.66</strain>
    </source>
</reference>
<evidence type="ECO:0000256" key="3">
    <source>
        <dbReference type="ARBA" id="ARBA00023295"/>
    </source>
</evidence>
<evidence type="ECO:0000256" key="5">
    <source>
        <dbReference type="SAM" id="SignalP"/>
    </source>
</evidence>
<dbReference type="InterPro" id="IPR023296">
    <property type="entry name" value="Glyco_hydro_beta-prop_sf"/>
</dbReference>